<sequence length="619" mass="72044">MKIIADIGDKSSMDLVFSGAGFDIDAIDKALHFREILHSRGLELSDDEFNFSRAVFGAWNYEGQMVTEMAVCAPCGFGKSTMLEVWATHNHKNKTAPWGGIIAKFKRSQVEEFCQAINTQAGETIAFPLLGKDENMTHSEYLRQFELQKRFPILVMTHKMLELLTVQEKLTEFTKWYDFDGDARRRTQLFIDERPNFINTESMSLEEIERLVDLVRGVSLDTDGYEKPYYYKVRKTSEKLREALQKPINKGDERLFEVPPTEPFFKIEKELFYDWLSRMDKLGNNYNLLGAFAEVVSRGGSVTVNDSGTTIHIGRKVWKEISFMNTFILDSTAMNDKHYDVKPFNRIAPVLPENAYKNLTIHNCYKHNIGKDFFSTHKKGLKRTSKLAREVAQKHNKLAVVVYKKFYNSFSTELAPEVETGNIKLKYFDDERASNEFKDCDAILFLGRLHKGDPYYIEYTKLLTGKDVNYKSRTQGGKTYLDTDVQDFYQQDLVTDRIQGLERTRSYKSKTPKTVYMFSTYEEFPQLILEDLRGATLKSWELPFSLTDKEQKVTAKRKFMEWLERFTDSSVQDVKCKEVYEKVLNTSEPNWKKMKKDREILALMNELGIYFKGQKILKK</sequence>
<organism evidence="1 2">
    <name type="scientific">Fictibacillus solisalsi</name>
    <dbReference type="NCBI Taxonomy" id="459525"/>
    <lineage>
        <taxon>Bacteria</taxon>
        <taxon>Bacillati</taxon>
        <taxon>Bacillota</taxon>
        <taxon>Bacilli</taxon>
        <taxon>Bacillales</taxon>
        <taxon>Fictibacillaceae</taxon>
        <taxon>Fictibacillus</taxon>
    </lineage>
</organism>
<accession>A0A1G9UM62</accession>
<gene>
    <name evidence="1" type="ORF">SAMN04488137_1011</name>
</gene>
<dbReference type="EMBL" id="FNHW01000001">
    <property type="protein sequence ID" value="SDM61009.1"/>
    <property type="molecule type" value="Genomic_DNA"/>
</dbReference>
<proteinExistence type="predicted"/>
<evidence type="ECO:0000313" key="1">
    <source>
        <dbReference type="EMBL" id="SDM61009.1"/>
    </source>
</evidence>
<dbReference type="RefSeq" id="WP_090233016.1">
    <property type="nucleotide sequence ID" value="NZ_FNHW01000001.1"/>
</dbReference>
<dbReference type="OrthoDB" id="2958653at2"/>
<protein>
    <submittedName>
        <fullName evidence="1">Uncharacterized protein</fullName>
    </submittedName>
</protein>
<evidence type="ECO:0000313" key="2">
    <source>
        <dbReference type="Proteomes" id="UP000199544"/>
    </source>
</evidence>
<dbReference type="AlphaFoldDB" id="A0A1G9UM62"/>
<keyword evidence="2" id="KW-1185">Reference proteome</keyword>
<dbReference type="Proteomes" id="UP000199544">
    <property type="component" value="Unassembled WGS sequence"/>
</dbReference>
<dbReference type="STRING" id="459525.SAMN04488137_1011"/>
<name>A0A1G9UM62_9BACL</name>
<reference evidence="2" key="1">
    <citation type="submission" date="2016-10" db="EMBL/GenBank/DDBJ databases">
        <authorList>
            <person name="Varghese N."/>
            <person name="Submissions S."/>
        </authorList>
    </citation>
    <scope>NUCLEOTIDE SEQUENCE [LARGE SCALE GENOMIC DNA]</scope>
    <source>
        <strain evidence="2">CGMCC 1.6854</strain>
    </source>
</reference>